<sequence>MERLREKPWDLPEVFYRVQYPGCGTILNDGGSLQASDTTTTYGENDLVSFGQSLINQFIWGHRGSPYISVFSDIEHAAKWAVKYSRDHNVKTVVYKIYRHALQDTLVFSVRNLELRRGVRIPEVSSQHRQNGYLCLHRIPAGAVKRCLDNNEVEESKQDMREADRWERYQRMYGPYTFGDKE</sequence>
<dbReference type="PANTHER" id="PTHR40781">
    <property type="match status" value="1"/>
</dbReference>
<evidence type="ECO:0000259" key="1">
    <source>
        <dbReference type="Pfam" id="PF24494"/>
    </source>
</evidence>
<dbReference type="PANTHER" id="PTHR40781:SF1">
    <property type="match status" value="1"/>
</dbReference>
<protein>
    <recommendedName>
        <fullName evidence="1">DUF7587 domain-containing protein</fullName>
    </recommendedName>
</protein>
<feature type="domain" description="DUF7587" evidence="1">
    <location>
        <begin position="11"/>
        <end position="145"/>
    </location>
</feature>
<dbReference type="RefSeq" id="XP_064661469.1">
    <property type="nucleotide sequence ID" value="XM_064800130.1"/>
</dbReference>
<dbReference type="SUPFAM" id="SSF56399">
    <property type="entry name" value="ADP-ribosylation"/>
    <property type="match status" value="1"/>
</dbReference>
<organism evidence="2 3">
    <name type="scientific">Saxophila tyrrhenica</name>
    <dbReference type="NCBI Taxonomy" id="1690608"/>
    <lineage>
        <taxon>Eukaryota</taxon>
        <taxon>Fungi</taxon>
        <taxon>Dikarya</taxon>
        <taxon>Ascomycota</taxon>
        <taxon>Pezizomycotina</taxon>
        <taxon>Dothideomycetes</taxon>
        <taxon>Dothideomycetidae</taxon>
        <taxon>Mycosphaerellales</taxon>
        <taxon>Extremaceae</taxon>
        <taxon>Saxophila</taxon>
    </lineage>
</organism>
<evidence type="ECO:0000313" key="3">
    <source>
        <dbReference type="Proteomes" id="UP001337655"/>
    </source>
</evidence>
<comment type="caution">
    <text evidence="2">The sequence shown here is derived from an EMBL/GenBank/DDBJ whole genome shotgun (WGS) entry which is preliminary data.</text>
</comment>
<name>A0AAV9PGD9_9PEZI</name>
<dbReference type="Proteomes" id="UP001337655">
    <property type="component" value="Unassembled WGS sequence"/>
</dbReference>
<accession>A0AAV9PGD9</accession>
<reference evidence="2 3" key="1">
    <citation type="submission" date="2023-08" db="EMBL/GenBank/DDBJ databases">
        <title>Black Yeasts Isolated from many extreme environments.</title>
        <authorList>
            <person name="Coleine C."/>
            <person name="Stajich J.E."/>
            <person name="Selbmann L."/>
        </authorList>
    </citation>
    <scope>NUCLEOTIDE SEQUENCE [LARGE SCALE GENOMIC DNA]</scope>
    <source>
        <strain evidence="2 3">CCFEE 5935</strain>
    </source>
</reference>
<proteinExistence type="predicted"/>
<dbReference type="Pfam" id="PF24494">
    <property type="entry name" value="DUF7587"/>
    <property type="match status" value="1"/>
</dbReference>
<dbReference type="AlphaFoldDB" id="A0AAV9PGD9"/>
<dbReference type="EMBL" id="JAVRRT010000004">
    <property type="protein sequence ID" value="KAK5172751.1"/>
    <property type="molecule type" value="Genomic_DNA"/>
</dbReference>
<dbReference type="GeneID" id="89924218"/>
<evidence type="ECO:0000313" key="2">
    <source>
        <dbReference type="EMBL" id="KAK5172751.1"/>
    </source>
</evidence>
<dbReference type="InterPro" id="IPR056009">
    <property type="entry name" value="DUF7587"/>
</dbReference>
<keyword evidence="3" id="KW-1185">Reference proteome</keyword>
<gene>
    <name evidence="2" type="ORF">LTR77_002871</name>
</gene>